<evidence type="ECO:0000313" key="4">
    <source>
        <dbReference type="EMBL" id="CAH0715190.1"/>
    </source>
</evidence>
<organism evidence="4 5">
    <name type="scientific">Brenthis ino</name>
    <name type="common">lesser marbled fritillary</name>
    <dbReference type="NCBI Taxonomy" id="405034"/>
    <lineage>
        <taxon>Eukaryota</taxon>
        <taxon>Metazoa</taxon>
        <taxon>Ecdysozoa</taxon>
        <taxon>Arthropoda</taxon>
        <taxon>Hexapoda</taxon>
        <taxon>Insecta</taxon>
        <taxon>Pterygota</taxon>
        <taxon>Neoptera</taxon>
        <taxon>Endopterygota</taxon>
        <taxon>Lepidoptera</taxon>
        <taxon>Glossata</taxon>
        <taxon>Ditrysia</taxon>
        <taxon>Papilionoidea</taxon>
        <taxon>Nymphalidae</taxon>
        <taxon>Heliconiinae</taxon>
        <taxon>Argynnini</taxon>
        <taxon>Brenthis</taxon>
    </lineage>
</organism>
<dbReference type="Pfam" id="PF17921">
    <property type="entry name" value="Integrase_H2C2"/>
    <property type="match status" value="1"/>
</dbReference>
<dbReference type="PANTHER" id="PTHR37984:SF5">
    <property type="entry name" value="PROTEIN NYNRIN-LIKE"/>
    <property type="match status" value="1"/>
</dbReference>
<dbReference type="InterPro" id="IPR041588">
    <property type="entry name" value="Integrase_H2C2"/>
</dbReference>
<dbReference type="EC" id="2.7.7.49" evidence="1"/>
<dbReference type="AlphaFoldDB" id="A0A8J9UV24"/>
<dbReference type="Pfam" id="PF00665">
    <property type="entry name" value="rve"/>
    <property type="match status" value="1"/>
</dbReference>
<dbReference type="InterPro" id="IPR036397">
    <property type="entry name" value="RNaseH_sf"/>
</dbReference>
<gene>
    <name evidence="4" type="ORF">BINO364_LOCUS2159</name>
</gene>
<dbReference type="InterPro" id="IPR050951">
    <property type="entry name" value="Retrovirus_Pol_polyprotein"/>
</dbReference>
<evidence type="ECO:0000313" key="5">
    <source>
        <dbReference type="Proteomes" id="UP000838878"/>
    </source>
</evidence>
<evidence type="ECO:0000259" key="3">
    <source>
        <dbReference type="PROSITE" id="PS50994"/>
    </source>
</evidence>
<dbReference type="Gene3D" id="1.10.340.70">
    <property type="match status" value="1"/>
</dbReference>
<dbReference type="OrthoDB" id="425619at2759"/>
<dbReference type="GO" id="GO:0003964">
    <property type="term" value="F:RNA-directed DNA polymerase activity"/>
    <property type="evidence" value="ECO:0007669"/>
    <property type="project" value="UniProtKB-EC"/>
</dbReference>
<feature type="domain" description="Integrase catalytic" evidence="3">
    <location>
        <begin position="127"/>
        <end position="286"/>
    </location>
</feature>
<protein>
    <recommendedName>
        <fullName evidence="1">RNA-directed DNA polymerase</fullName>
        <ecNumber evidence="1">2.7.7.49</ecNumber>
    </recommendedName>
</protein>
<feature type="non-terminal residue" evidence="4">
    <location>
        <position position="672"/>
    </location>
</feature>
<accession>A0A8J9UV24</accession>
<name>A0A8J9UV24_9NEOP</name>
<dbReference type="InterPro" id="IPR012337">
    <property type="entry name" value="RNaseH-like_sf"/>
</dbReference>
<dbReference type="PANTHER" id="PTHR37984">
    <property type="entry name" value="PROTEIN CBG26694"/>
    <property type="match status" value="1"/>
</dbReference>
<dbReference type="Proteomes" id="UP000838878">
    <property type="component" value="Chromosome 10"/>
</dbReference>
<feature type="compositionally biased region" description="Polar residues" evidence="2">
    <location>
        <begin position="516"/>
        <end position="527"/>
    </location>
</feature>
<feature type="compositionally biased region" description="Low complexity" evidence="2">
    <location>
        <begin position="470"/>
        <end position="500"/>
    </location>
</feature>
<dbReference type="EMBL" id="OV170230">
    <property type="protein sequence ID" value="CAH0715190.1"/>
    <property type="molecule type" value="Genomic_DNA"/>
</dbReference>
<keyword evidence="5" id="KW-1185">Reference proteome</keyword>
<dbReference type="InterPro" id="IPR001584">
    <property type="entry name" value="Integrase_cat-core"/>
</dbReference>
<evidence type="ECO:0000256" key="1">
    <source>
        <dbReference type="ARBA" id="ARBA00012493"/>
    </source>
</evidence>
<dbReference type="SUPFAM" id="SSF53098">
    <property type="entry name" value="Ribonuclease H-like"/>
    <property type="match status" value="1"/>
</dbReference>
<dbReference type="GO" id="GO:0003676">
    <property type="term" value="F:nucleic acid binding"/>
    <property type="evidence" value="ECO:0007669"/>
    <property type="project" value="InterPro"/>
</dbReference>
<feature type="region of interest" description="Disordered" evidence="2">
    <location>
        <begin position="428"/>
        <end position="527"/>
    </location>
</feature>
<dbReference type="Gene3D" id="3.30.420.10">
    <property type="entry name" value="Ribonuclease H-like superfamily/Ribonuclease H"/>
    <property type="match status" value="1"/>
</dbReference>
<dbReference type="Pfam" id="PF13843">
    <property type="entry name" value="DDE_Tnp_1_7"/>
    <property type="match status" value="1"/>
</dbReference>
<dbReference type="PROSITE" id="PS50994">
    <property type="entry name" value="INTEGRASE"/>
    <property type="match status" value="1"/>
</dbReference>
<proteinExistence type="predicted"/>
<dbReference type="InterPro" id="IPR029526">
    <property type="entry name" value="PGBD"/>
</dbReference>
<feature type="compositionally biased region" description="Acidic residues" evidence="2">
    <location>
        <begin position="428"/>
        <end position="437"/>
    </location>
</feature>
<evidence type="ECO:0000256" key="2">
    <source>
        <dbReference type="SAM" id="MobiDB-lite"/>
    </source>
</evidence>
<dbReference type="GO" id="GO:0015074">
    <property type="term" value="P:DNA integration"/>
    <property type="evidence" value="ECO:0007669"/>
    <property type="project" value="InterPro"/>
</dbReference>
<sequence length="672" mass="76548">MLFPLLLMIGTKSIYNGWLNNPNHYPNFTIKNNSLFRLSKNKSNLTSEFAWKEVVPIEFREQFVSENHSVPTAGHLGIFKTYNRLALSYYWPGMHESVVKYVGSCSVCLAYKSQNHTTLGEMGRPKQCSRPYQMISVDFVGPLPVTRKQNSYMLVVTCCFTKYCNIFPLRRATADAVVKVLEDSIFLVYGIPQTIFLDNGSHFISSTTKALFKKYKVPNVYYTPRYTPQINLVERYNKTIVTSLSTFVENDHRSWDTYIPQVQFAINNSVNEATGYTPSFLVYGSELVLCGSHYTDSDLGDEVLFLPRDVYAENLGCLSSIFNDVQASLWNAHVKNTTHYNLRRKPAEYNVGDEVFKRTYILSDKDKYFSKKLAPKYIKCRVSEKRSPLVYVLEDMSGNNLGVWHIKDLKLFVLTDNGIAEALNDSEFEFSGDDSDEDSKFVPPELNQTANDHQISESSSSDEEGNTLVPAAASPAFSSSSDIASTSSRPRSKGRGSSVSRGHRRGRGRGRGSLSEDTSWPQSSPLSTHQIAIRNRQHNDGFRIQNIGITMIMSVLQYPQIDMYWSEKWKVSIVAIAMTRNRFFFIRRRLKCVYDAEVTAEQKIQKNWKIQPLFNRILEMCHEQNRPKNIDEMINPFTGKCPMHQYCPNKPNPVGLKVLATPQGAVCDVVIY</sequence>
<dbReference type="FunFam" id="1.10.340.70:FF:000001">
    <property type="entry name" value="Retrovirus-related Pol polyprotein from transposon gypsy-like Protein"/>
    <property type="match status" value="1"/>
</dbReference>
<feature type="compositionally biased region" description="Polar residues" evidence="2">
    <location>
        <begin position="446"/>
        <end position="459"/>
    </location>
</feature>
<feature type="compositionally biased region" description="Basic residues" evidence="2">
    <location>
        <begin position="501"/>
        <end position="510"/>
    </location>
</feature>
<reference evidence="4" key="1">
    <citation type="submission" date="2021-12" db="EMBL/GenBank/DDBJ databases">
        <authorList>
            <person name="Martin H S."/>
        </authorList>
    </citation>
    <scope>NUCLEOTIDE SEQUENCE</scope>
</reference>